<evidence type="ECO:0008006" key="3">
    <source>
        <dbReference type="Google" id="ProtNLM"/>
    </source>
</evidence>
<dbReference type="AlphaFoldDB" id="E3J1N3"/>
<dbReference type="STRING" id="298654.FraEuI1c_3694"/>
<gene>
    <name evidence="1" type="ordered locus">FraEuI1c_3694</name>
</gene>
<dbReference type="EMBL" id="CP002299">
    <property type="protein sequence ID" value="ADP81701.1"/>
    <property type="molecule type" value="Genomic_DNA"/>
</dbReference>
<dbReference type="InterPro" id="IPR023393">
    <property type="entry name" value="START-like_dom_sf"/>
</dbReference>
<sequence length="149" mass="16262">MTGPGAGGPPFVDEHDVFVAAPAAAVWDVLVAPPRRRPGGALLTRALRLSDPEAPRPGFAVAESDPPRRLLFAGHHRFSDYTLEWRLSARDGGTVLAARTCAAFPGWRGRVYRALVIGSGGHRVVMRRWLRALRDQAERAPADRNTPHD</sequence>
<dbReference type="HOGENOM" id="CLU_105426_1_0_11"/>
<organism evidence="1 2">
    <name type="scientific">Pseudofrankia inefficax (strain DSM 45817 / CECT 9037 / DDB 130130 / EuI1c)</name>
    <name type="common">Frankia inefficax</name>
    <dbReference type="NCBI Taxonomy" id="298654"/>
    <lineage>
        <taxon>Bacteria</taxon>
        <taxon>Bacillati</taxon>
        <taxon>Actinomycetota</taxon>
        <taxon>Actinomycetes</taxon>
        <taxon>Frankiales</taxon>
        <taxon>Frankiaceae</taxon>
        <taxon>Pseudofrankia</taxon>
    </lineage>
</organism>
<keyword evidence="2" id="KW-1185">Reference proteome</keyword>
<dbReference type="KEGG" id="fri:FraEuI1c_3694"/>
<name>E3J1N3_PSEI1</name>
<protein>
    <recommendedName>
        <fullName evidence="3">Polyketide cyclase/dehydrase</fullName>
    </recommendedName>
</protein>
<accession>E3J1N3</accession>
<dbReference type="Proteomes" id="UP000002484">
    <property type="component" value="Chromosome"/>
</dbReference>
<dbReference type="InParanoid" id="E3J1N3"/>
<proteinExistence type="predicted"/>
<dbReference type="eggNOG" id="ENOG5032Z7H">
    <property type="taxonomic scope" value="Bacteria"/>
</dbReference>
<reference evidence="1 2" key="1">
    <citation type="submission" date="2010-10" db="EMBL/GenBank/DDBJ databases">
        <title>Complete sequence of Frankia sp. EuI1c.</title>
        <authorList>
            <consortium name="US DOE Joint Genome Institute"/>
            <person name="Lucas S."/>
            <person name="Copeland A."/>
            <person name="Lapidus A."/>
            <person name="Cheng J.-F."/>
            <person name="Bruce D."/>
            <person name="Goodwin L."/>
            <person name="Pitluck S."/>
            <person name="Chertkov O."/>
            <person name="Detter J.C."/>
            <person name="Han C."/>
            <person name="Tapia R."/>
            <person name="Land M."/>
            <person name="Hauser L."/>
            <person name="Jeffries C."/>
            <person name="Kyrpides N."/>
            <person name="Ivanova N."/>
            <person name="Mikhailova N."/>
            <person name="Beauchemin N."/>
            <person name="Sen A."/>
            <person name="Sur S.A."/>
            <person name="Gtari M."/>
            <person name="Wall L."/>
            <person name="Tisa L."/>
            <person name="Woyke T."/>
        </authorList>
    </citation>
    <scope>NUCLEOTIDE SEQUENCE [LARGE SCALE GENOMIC DNA]</scope>
    <source>
        <strain evidence="2">DSM 45817 / CECT 9037 / EuI1c</strain>
    </source>
</reference>
<dbReference type="OrthoDB" id="164904at2"/>
<evidence type="ECO:0000313" key="2">
    <source>
        <dbReference type="Proteomes" id="UP000002484"/>
    </source>
</evidence>
<evidence type="ECO:0000313" key="1">
    <source>
        <dbReference type="EMBL" id="ADP81701.1"/>
    </source>
</evidence>
<dbReference type="RefSeq" id="WP_013424819.1">
    <property type="nucleotide sequence ID" value="NC_014666.1"/>
</dbReference>
<dbReference type="SUPFAM" id="SSF55961">
    <property type="entry name" value="Bet v1-like"/>
    <property type="match status" value="1"/>
</dbReference>
<dbReference type="Gene3D" id="3.30.530.20">
    <property type="match status" value="1"/>
</dbReference>